<sequence length="119" mass="13456">LNNLPMLPEKFEVKVSSNSGIQKQFNIIKGLFEKAEVIINCGDAGQEGELIQRWVMNEAHYKGEVKRLWISSLTSEAIKEGFENLKPASDYDNLYYAGFSRAIGDWLLGINATRLFTVK</sequence>
<dbReference type="AlphaFoldDB" id="A0A839IXV0"/>
<evidence type="ECO:0000256" key="2">
    <source>
        <dbReference type="ARBA" id="ARBA00031985"/>
    </source>
</evidence>
<keyword evidence="6" id="KW-0413">Isomerase</keyword>
<dbReference type="EMBL" id="JACJFM010000222">
    <property type="protein sequence ID" value="MBB1489801.1"/>
    <property type="molecule type" value="Genomic_DNA"/>
</dbReference>
<reference evidence="6 7" key="1">
    <citation type="submission" date="2020-08" db="EMBL/GenBank/DDBJ databases">
        <title>Oceanospirillum sp. nov. isolated from marine sediment.</title>
        <authorList>
            <person name="Ji X."/>
        </authorList>
    </citation>
    <scope>NUCLEOTIDE SEQUENCE [LARGE SCALE GENOMIC DNA]</scope>
    <source>
        <strain evidence="6 7">D5</strain>
    </source>
</reference>
<gene>
    <name evidence="6" type="ORF">H4O21_24660</name>
</gene>
<keyword evidence="7" id="KW-1185">Reference proteome</keyword>
<dbReference type="PANTHER" id="PTHR11390:SF21">
    <property type="entry name" value="DNA TOPOISOMERASE 3-ALPHA"/>
    <property type="match status" value="1"/>
</dbReference>
<dbReference type="InterPro" id="IPR003601">
    <property type="entry name" value="Topo_IA_2"/>
</dbReference>
<proteinExistence type="predicted"/>
<dbReference type="InterPro" id="IPR023405">
    <property type="entry name" value="Topo_IA_core_domain"/>
</dbReference>
<dbReference type="GO" id="GO:0006310">
    <property type="term" value="P:DNA recombination"/>
    <property type="evidence" value="ECO:0007669"/>
    <property type="project" value="TreeGrafter"/>
</dbReference>
<feature type="non-terminal residue" evidence="6">
    <location>
        <position position="119"/>
    </location>
</feature>
<evidence type="ECO:0000259" key="5">
    <source>
        <dbReference type="SMART" id="SM00436"/>
    </source>
</evidence>
<dbReference type="GO" id="GO:0043597">
    <property type="term" value="C:cytoplasmic replication fork"/>
    <property type="evidence" value="ECO:0007669"/>
    <property type="project" value="TreeGrafter"/>
</dbReference>
<dbReference type="GO" id="GO:0006281">
    <property type="term" value="P:DNA repair"/>
    <property type="evidence" value="ECO:0007669"/>
    <property type="project" value="TreeGrafter"/>
</dbReference>
<dbReference type="GO" id="GO:0006265">
    <property type="term" value="P:DNA topological change"/>
    <property type="evidence" value="ECO:0007669"/>
    <property type="project" value="InterPro"/>
</dbReference>
<name>A0A839IXV0_9GAMM</name>
<evidence type="ECO:0000313" key="6">
    <source>
        <dbReference type="EMBL" id="MBB1489801.1"/>
    </source>
</evidence>
<dbReference type="GO" id="GO:0003917">
    <property type="term" value="F:DNA topoisomerase type I (single strand cut, ATP-independent) activity"/>
    <property type="evidence" value="ECO:0007669"/>
    <property type="project" value="InterPro"/>
</dbReference>
<dbReference type="InterPro" id="IPR000380">
    <property type="entry name" value="Topo_IA"/>
</dbReference>
<organism evidence="6 7">
    <name type="scientific">Oceanospirillum sediminis</name>
    <dbReference type="NCBI Taxonomy" id="2760088"/>
    <lineage>
        <taxon>Bacteria</taxon>
        <taxon>Pseudomonadati</taxon>
        <taxon>Pseudomonadota</taxon>
        <taxon>Gammaproteobacteria</taxon>
        <taxon>Oceanospirillales</taxon>
        <taxon>Oceanospirillaceae</taxon>
        <taxon>Oceanospirillum</taxon>
    </lineage>
</organism>
<dbReference type="SUPFAM" id="SSF56712">
    <property type="entry name" value="Prokaryotic type I DNA topoisomerase"/>
    <property type="match status" value="1"/>
</dbReference>
<evidence type="ECO:0000256" key="3">
    <source>
        <dbReference type="ARBA" id="ARBA00032235"/>
    </source>
</evidence>
<evidence type="ECO:0000313" key="7">
    <source>
        <dbReference type="Proteomes" id="UP000565262"/>
    </source>
</evidence>
<feature type="domain" description="DNA topoisomerase type IA" evidence="5">
    <location>
        <begin position="64"/>
        <end position="119"/>
    </location>
</feature>
<dbReference type="GO" id="GO:0003677">
    <property type="term" value="F:DNA binding"/>
    <property type="evidence" value="ECO:0007669"/>
    <property type="project" value="InterPro"/>
</dbReference>
<comment type="caution">
    <text evidence="6">The sequence shown here is derived from an EMBL/GenBank/DDBJ whole genome shotgun (WGS) entry which is preliminary data.</text>
</comment>
<accession>A0A839IXV0</accession>
<feature type="non-terminal residue" evidence="6">
    <location>
        <position position="1"/>
    </location>
</feature>
<evidence type="ECO:0000256" key="1">
    <source>
        <dbReference type="ARBA" id="ARBA00030003"/>
    </source>
</evidence>
<evidence type="ECO:0000256" key="4">
    <source>
        <dbReference type="ARBA" id="ARBA00032877"/>
    </source>
</evidence>
<protein>
    <recommendedName>
        <fullName evidence="4">Omega-protein</fullName>
    </recommendedName>
    <alternativeName>
        <fullName evidence="3">Relaxing enzyme</fullName>
    </alternativeName>
    <alternativeName>
        <fullName evidence="1">Swivelase</fullName>
    </alternativeName>
    <alternativeName>
        <fullName evidence="2">Untwisting enzyme</fullName>
    </alternativeName>
</protein>
<dbReference type="SMART" id="SM00436">
    <property type="entry name" value="TOP1Bc"/>
    <property type="match status" value="1"/>
</dbReference>
<dbReference type="Gene3D" id="3.40.50.140">
    <property type="match status" value="1"/>
</dbReference>
<dbReference type="PANTHER" id="PTHR11390">
    <property type="entry name" value="PROKARYOTIC DNA TOPOISOMERASE"/>
    <property type="match status" value="1"/>
</dbReference>
<dbReference type="Proteomes" id="UP000565262">
    <property type="component" value="Unassembled WGS sequence"/>
</dbReference>